<feature type="compositionally biased region" description="Low complexity" evidence="2">
    <location>
        <begin position="344"/>
        <end position="357"/>
    </location>
</feature>
<gene>
    <name evidence="4" type="ORF">ACHAWU_000518</name>
</gene>
<name>A0ABD3M4A4_9STRA</name>
<evidence type="ECO:0000256" key="1">
    <source>
        <dbReference type="SAM" id="Coils"/>
    </source>
</evidence>
<evidence type="ECO:0000313" key="5">
    <source>
        <dbReference type="Proteomes" id="UP001530293"/>
    </source>
</evidence>
<feature type="compositionally biased region" description="Basic and acidic residues" evidence="2">
    <location>
        <begin position="308"/>
        <end position="319"/>
    </location>
</feature>
<feature type="coiled-coil region" evidence="1">
    <location>
        <begin position="105"/>
        <end position="132"/>
    </location>
</feature>
<comment type="caution">
    <text evidence="4">The sequence shown here is derived from an EMBL/GenBank/DDBJ whole genome shotgun (WGS) entry which is preliminary data.</text>
</comment>
<keyword evidence="5" id="KW-1185">Reference proteome</keyword>
<reference evidence="4 5" key="1">
    <citation type="submission" date="2024-10" db="EMBL/GenBank/DDBJ databases">
        <title>Updated reference genomes for cyclostephanoid diatoms.</title>
        <authorList>
            <person name="Roberts W.R."/>
            <person name="Alverson A.J."/>
        </authorList>
    </citation>
    <scope>NUCLEOTIDE SEQUENCE [LARGE SCALE GENOMIC DNA]</scope>
    <source>
        <strain evidence="4 5">AJA232-27</strain>
    </source>
</reference>
<keyword evidence="3" id="KW-1133">Transmembrane helix</keyword>
<feature type="region of interest" description="Disordered" evidence="2">
    <location>
        <begin position="308"/>
        <end position="357"/>
    </location>
</feature>
<sequence length="357" mass="39863">MERYVSSRLAAKAADDMLSPLIPDDDGSEEDSDVESVESFKLDTIKPTPTQVLKSLIVYLVLSAGIASSVAAMVYAPVVITYIMGGVCIANVPYSIIKERKLSKMPTLRAMNNKLREEANSLKKEVDVLAEEIDALKPEANRAASMEEELRGIAEKQSYNVNGLIELVKENESILVQMRDNLRQRIFQDMVTLVMKSDRDNNHIIDKAEADLLALRIRLQLEQYGVEFDSNKFLRAVGNNPSVPCVLSLAQKLFRPMGETVVDEESDESDDSDSSDDDDDDDADDDIYDMFYVAEDNLRKTVNEVRCKPDELSTDRPTTEKSGPASCSRRLSLMISDKPKSSRRASLLSSSQSHMDF</sequence>
<dbReference type="AlphaFoldDB" id="A0ABD3M4A4"/>
<protein>
    <submittedName>
        <fullName evidence="4">Uncharacterized protein</fullName>
    </submittedName>
</protein>
<dbReference type="EMBL" id="JALLBG020000262">
    <property type="protein sequence ID" value="KAL3757559.1"/>
    <property type="molecule type" value="Genomic_DNA"/>
</dbReference>
<evidence type="ECO:0000256" key="2">
    <source>
        <dbReference type="SAM" id="MobiDB-lite"/>
    </source>
</evidence>
<organism evidence="4 5">
    <name type="scientific">Discostella pseudostelligera</name>
    <dbReference type="NCBI Taxonomy" id="259834"/>
    <lineage>
        <taxon>Eukaryota</taxon>
        <taxon>Sar</taxon>
        <taxon>Stramenopiles</taxon>
        <taxon>Ochrophyta</taxon>
        <taxon>Bacillariophyta</taxon>
        <taxon>Coscinodiscophyceae</taxon>
        <taxon>Thalassiosirophycidae</taxon>
        <taxon>Stephanodiscales</taxon>
        <taxon>Stephanodiscaceae</taxon>
        <taxon>Discostella</taxon>
    </lineage>
</organism>
<keyword evidence="3" id="KW-0472">Membrane</keyword>
<feature type="transmembrane region" description="Helical" evidence="3">
    <location>
        <begin position="80"/>
        <end position="97"/>
    </location>
</feature>
<feature type="compositionally biased region" description="Acidic residues" evidence="2">
    <location>
        <begin position="261"/>
        <end position="285"/>
    </location>
</feature>
<feature type="transmembrane region" description="Helical" evidence="3">
    <location>
        <begin position="56"/>
        <end position="74"/>
    </location>
</feature>
<dbReference type="Proteomes" id="UP001530293">
    <property type="component" value="Unassembled WGS sequence"/>
</dbReference>
<keyword evidence="1" id="KW-0175">Coiled coil</keyword>
<evidence type="ECO:0000313" key="4">
    <source>
        <dbReference type="EMBL" id="KAL3757559.1"/>
    </source>
</evidence>
<keyword evidence="3" id="KW-0812">Transmembrane</keyword>
<feature type="region of interest" description="Disordered" evidence="2">
    <location>
        <begin position="259"/>
        <end position="285"/>
    </location>
</feature>
<accession>A0ABD3M4A4</accession>
<proteinExistence type="predicted"/>
<evidence type="ECO:0000256" key="3">
    <source>
        <dbReference type="SAM" id="Phobius"/>
    </source>
</evidence>